<dbReference type="InterPro" id="IPR003732">
    <property type="entry name" value="Daa-tRNA_deacyls_DTD"/>
</dbReference>
<reference evidence="2" key="1">
    <citation type="journal article" date="2020" name="mSystems">
        <title>Genome- and Community-Level Interaction Insights into Carbon Utilization and Element Cycling Functions of Hydrothermarchaeota in Hydrothermal Sediment.</title>
        <authorList>
            <person name="Zhou Z."/>
            <person name="Liu Y."/>
            <person name="Xu W."/>
            <person name="Pan J."/>
            <person name="Luo Z.H."/>
            <person name="Li M."/>
        </authorList>
    </citation>
    <scope>NUCLEOTIDE SEQUENCE [LARGE SCALE GENOMIC DNA]</scope>
    <source>
        <strain evidence="2">HyVt-233</strain>
    </source>
</reference>
<organism evidence="2">
    <name type="scientific">Desulfofervidus auxilii</name>
    <dbReference type="NCBI Taxonomy" id="1621989"/>
    <lineage>
        <taxon>Bacteria</taxon>
        <taxon>Pseudomonadati</taxon>
        <taxon>Thermodesulfobacteriota</taxon>
        <taxon>Candidatus Desulfofervidia</taxon>
        <taxon>Candidatus Desulfofervidales</taxon>
        <taxon>Candidatus Desulfofervidaceae</taxon>
        <taxon>Candidatus Desulfofervidus</taxon>
    </lineage>
</organism>
<accession>A0A7C0YA42</accession>
<feature type="non-terminal residue" evidence="2">
    <location>
        <position position="1"/>
    </location>
</feature>
<comment type="similarity">
    <text evidence="1">Belongs to the DTD family.</text>
</comment>
<comment type="caution">
    <text evidence="2">The sequence shown here is derived from an EMBL/GenBank/DDBJ whole genome shotgun (WGS) entry which is preliminary data.</text>
</comment>
<dbReference type="GO" id="GO:0051500">
    <property type="term" value="F:D-tyrosyl-tRNA(Tyr) deacylase activity"/>
    <property type="evidence" value="ECO:0007669"/>
    <property type="project" value="TreeGrafter"/>
</dbReference>
<proteinExistence type="inferred from homology"/>
<dbReference type="InterPro" id="IPR023509">
    <property type="entry name" value="DTD-like_sf"/>
</dbReference>
<dbReference type="PANTHER" id="PTHR10472:SF5">
    <property type="entry name" value="D-AMINOACYL-TRNA DEACYLASE 1"/>
    <property type="match status" value="1"/>
</dbReference>
<dbReference type="PANTHER" id="PTHR10472">
    <property type="entry name" value="D-TYROSYL-TRNA TYR DEACYLASE"/>
    <property type="match status" value="1"/>
</dbReference>
<dbReference type="Pfam" id="PF02580">
    <property type="entry name" value="Tyr_Deacylase"/>
    <property type="match status" value="1"/>
</dbReference>
<dbReference type="GO" id="GO:0005737">
    <property type="term" value="C:cytoplasm"/>
    <property type="evidence" value="ECO:0007669"/>
    <property type="project" value="InterPro"/>
</dbReference>
<dbReference type="Proteomes" id="UP000886289">
    <property type="component" value="Unassembled WGS sequence"/>
</dbReference>
<dbReference type="EMBL" id="DRBS01000281">
    <property type="protein sequence ID" value="HDD44691.1"/>
    <property type="molecule type" value="Genomic_DNA"/>
</dbReference>
<dbReference type="Gene3D" id="3.50.80.10">
    <property type="entry name" value="D-tyrosyl-tRNA(Tyr) deacylase"/>
    <property type="match status" value="1"/>
</dbReference>
<name>A0A7C0YA42_DESA2</name>
<evidence type="ECO:0000313" key="2">
    <source>
        <dbReference type="EMBL" id="HDD44691.1"/>
    </source>
</evidence>
<gene>
    <name evidence="2" type="ORF">ENG63_07520</name>
</gene>
<dbReference type="NCBIfam" id="TIGR00256">
    <property type="entry name" value="D-aminoacyl-tRNA deacylase"/>
    <property type="match status" value="1"/>
</dbReference>
<dbReference type="SUPFAM" id="SSF69500">
    <property type="entry name" value="DTD-like"/>
    <property type="match status" value="1"/>
</dbReference>
<sequence length="106" mass="11897">KQAEWLAKKVCSLRIFPDESGKFNLSLKDINGEVLIISQFTLYGDCHKGRRPSFDKAASPQEAIFLYEAFIEMVKQEGVKVATGQFGALMEVRLINDGPVTFVIEK</sequence>
<protein>
    <submittedName>
        <fullName evidence="2">D-tyrosyl-tRNA(Tyr) deacylase</fullName>
        <ecNumber evidence="2">3.1.1.96</ecNumber>
    </submittedName>
</protein>
<dbReference type="AlphaFoldDB" id="A0A7C0YA42"/>
<dbReference type="EC" id="3.1.1.96" evidence="2"/>
<evidence type="ECO:0000256" key="1">
    <source>
        <dbReference type="ARBA" id="ARBA00009673"/>
    </source>
</evidence>
<keyword evidence="2" id="KW-0378">Hydrolase</keyword>